<dbReference type="RefSeq" id="WP_023050525.1">
    <property type="nucleotide sequence ID" value="NZ_CP173062.2"/>
</dbReference>
<proteinExistence type="inferred from homology"/>
<feature type="domain" description="Sulfatase N-terminal" evidence="5">
    <location>
        <begin position="7"/>
        <end position="334"/>
    </location>
</feature>
<keyword evidence="2" id="KW-0479">Metal-binding</keyword>
<dbReference type="Pfam" id="PF00884">
    <property type="entry name" value="Sulfatase"/>
    <property type="match status" value="1"/>
</dbReference>
<comment type="caution">
    <text evidence="6">The sequence shown here is derived from an EMBL/GenBank/DDBJ whole genome shotgun (WGS) entry which is preliminary data.</text>
</comment>
<dbReference type="STRING" id="1319815.HMPREF0202_00984"/>
<gene>
    <name evidence="6" type="ORF">HMPREF0202_00984</name>
</gene>
<dbReference type="Proteomes" id="UP000017081">
    <property type="component" value="Unassembled WGS sequence"/>
</dbReference>
<evidence type="ECO:0000256" key="3">
    <source>
        <dbReference type="ARBA" id="ARBA00022801"/>
    </source>
</evidence>
<dbReference type="InterPro" id="IPR017850">
    <property type="entry name" value="Alkaline_phosphatase_core_sf"/>
</dbReference>
<evidence type="ECO:0000313" key="7">
    <source>
        <dbReference type="Proteomes" id="UP000017081"/>
    </source>
</evidence>
<dbReference type="PROSITE" id="PS00523">
    <property type="entry name" value="SULFATASE_1"/>
    <property type="match status" value="1"/>
</dbReference>
<evidence type="ECO:0000313" key="6">
    <source>
        <dbReference type="EMBL" id="ERT69018.1"/>
    </source>
</evidence>
<accession>U7VDX5</accession>
<dbReference type="InterPro" id="IPR024607">
    <property type="entry name" value="Sulfatase_CS"/>
</dbReference>
<dbReference type="GO" id="GO:0004065">
    <property type="term" value="F:arylsulfatase activity"/>
    <property type="evidence" value="ECO:0007669"/>
    <property type="project" value="TreeGrafter"/>
</dbReference>
<organism evidence="6 7">
    <name type="scientific">Cetobacterium somerae ATCC BAA-474</name>
    <dbReference type="NCBI Taxonomy" id="1319815"/>
    <lineage>
        <taxon>Bacteria</taxon>
        <taxon>Fusobacteriati</taxon>
        <taxon>Fusobacteriota</taxon>
        <taxon>Fusobacteriia</taxon>
        <taxon>Fusobacteriales</taxon>
        <taxon>Fusobacteriaceae</taxon>
        <taxon>Cetobacterium</taxon>
    </lineage>
</organism>
<keyword evidence="3" id="KW-0378">Hydrolase</keyword>
<dbReference type="AlphaFoldDB" id="U7VDX5"/>
<dbReference type="SUPFAM" id="SSF53649">
    <property type="entry name" value="Alkaline phosphatase-like"/>
    <property type="match status" value="1"/>
</dbReference>
<sequence length="494" mass="57483">MLEKKNNVIFVIADDLGYWALGSYGNKDAITPNLDRLAHEGKKFENFFCASPVCSPARASIFTGRIPSQHGILDWLDEWENGTTTEEYLKGQNTFVDILSKNNYTCCMSGKWHMGAAEKPQNGFKYWYSHQKGGGPYYNAPMYKDGELVYEEEYITDKITDYALEFLEKHSNDKNPFFLSLNYTAPHSPWNSKNHPKELLDLYENCEFLSCPRETYHPWKIAETFEGNEEERKDVLKGYFASLTSMDLNIGRVLKFLEDKKILEDTLVIFTSDNGMNMGHHGIFGKGNGTSPLNMYDTSVKIPFIMYKKGEFIPEVVDKLLSHYDIRHTILEYLKLDDHLDKNIKYPGKSFKNILENKNTEETGHIVIYDEYGPTRMIRNDRFKYVHRYPDGPYEFYDLQKDPDEKINAIDNREYSEILKEMRYELLSWYSQHVNPEIDGATLPVYGGGQKKLAGKWGKYDKDAFGRYSSKYIFTSDDELREKVIEIKLESKIQ</sequence>
<dbReference type="PANTHER" id="PTHR42693">
    <property type="entry name" value="ARYLSULFATASE FAMILY MEMBER"/>
    <property type="match status" value="1"/>
</dbReference>
<dbReference type="HOGENOM" id="CLU_006332_9_3_0"/>
<comment type="similarity">
    <text evidence="1">Belongs to the sulfatase family.</text>
</comment>
<dbReference type="CDD" id="cd16149">
    <property type="entry name" value="sulfatase_like"/>
    <property type="match status" value="1"/>
</dbReference>
<dbReference type="EMBL" id="AXZF01000038">
    <property type="protein sequence ID" value="ERT69018.1"/>
    <property type="molecule type" value="Genomic_DNA"/>
</dbReference>
<keyword evidence="4" id="KW-0106">Calcium</keyword>
<dbReference type="InterPro" id="IPR050738">
    <property type="entry name" value="Sulfatase"/>
</dbReference>
<dbReference type="Gene3D" id="3.40.720.10">
    <property type="entry name" value="Alkaline Phosphatase, subunit A"/>
    <property type="match status" value="1"/>
</dbReference>
<evidence type="ECO:0000256" key="4">
    <source>
        <dbReference type="ARBA" id="ARBA00022837"/>
    </source>
</evidence>
<evidence type="ECO:0000256" key="2">
    <source>
        <dbReference type="ARBA" id="ARBA00022723"/>
    </source>
</evidence>
<dbReference type="PATRIC" id="fig|1319815.3.peg.941"/>
<evidence type="ECO:0000259" key="5">
    <source>
        <dbReference type="Pfam" id="PF00884"/>
    </source>
</evidence>
<reference evidence="6 7" key="1">
    <citation type="submission" date="2013-08" db="EMBL/GenBank/DDBJ databases">
        <authorList>
            <person name="Weinstock G."/>
            <person name="Sodergren E."/>
            <person name="Wylie T."/>
            <person name="Fulton L."/>
            <person name="Fulton R."/>
            <person name="Fronick C."/>
            <person name="O'Laughlin M."/>
            <person name="Godfrey J."/>
            <person name="Miner T."/>
            <person name="Herter B."/>
            <person name="Appelbaum E."/>
            <person name="Cordes M."/>
            <person name="Lek S."/>
            <person name="Wollam A."/>
            <person name="Pepin K.H."/>
            <person name="Palsikar V.B."/>
            <person name="Mitreva M."/>
            <person name="Wilson R.K."/>
        </authorList>
    </citation>
    <scope>NUCLEOTIDE SEQUENCE [LARGE SCALE GENOMIC DNA]</scope>
    <source>
        <strain evidence="6 7">ATCC BAA-474</strain>
    </source>
</reference>
<dbReference type="GO" id="GO:0046872">
    <property type="term" value="F:metal ion binding"/>
    <property type="evidence" value="ECO:0007669"/>
    <property type="project" value="UniProtKB-KW"/>
</dbReference>
<dbReference type="eggNOG" id="COG3119">
    <property type="taxonomic scope" value="Bacteria"/>
</dbReference>
<name>U7VDX5_9FUSO</name>
<dbReference type="PANTHER" id="PTHR42693:SF33">
    <property type="entry name" value="ARYLSULFATASE"/>
    <property type="match status" value="1"/>
</dbReference>
<protein>
    <recommendedName>
        <fullName evidence="5">Sulfatase N-terminal domain-containing protein</fullName>
    </recommendedName>
</protein>
<keyword evidence="7" id="KW-1185">Reference proteome</keyword>
<dbReference type="InterPro" id="IPR000917">
    <property type="entry name" value="Sulfatase_N"/>
</dbReference>
<evidence type="ECO:0000256" key="1">
    <source>
        <dbReference type="ARBA" id="ARBA00008779"/>
    </source>
</evidence>